<feature type="compositionally biased region" description="Polar residues" evidence="5">
    <location>
        <begin position="513"/>
        <end position="529"/>
    </location>
</feature>
<dbReference type="InterPro" id="IPR015915">
    <property type="entry name" value="Kelch-typ_b-propeller"/>
</dbReference>
<keyword evidence="2 6" id="KW-0812">Transmembrane</keyword>
<evidence type="ECO:0000256" key="1">
    <source>
        <dbReference type="ARBA" id="ARBA00004167"/>
    </source>
</evidence>
<feature type="region of interest" description="Disordered" evidence="5">
    <location>
        <begin position="512"/>
        <end position="565"/>
    </location>
</feature>
<dbReference type="PANTHER" id="PTHR15549">
    <property type="entry name" value="PAIRED IMMUNOGLOBULIN-LIKE TYPE 2 RECEPTOR"/>
    <property type="match status" value="1"/>
</dbReference>
<feature type="compositionally biased region" description="Polar residues" evidence="5">
    <location>
        <begin position="589"/>
        <end position="612"/>
    </location>
</feature>
<evidence type="ECO:0000256" key="2">
    <source>
        <dbReference type="ARBA" id="ARBA00022692"/>
    </source>
</evidence>
<evidence type="ECO:0000256" key="4">
    <source>
        <dbReference type="ARBA" id="ARBA00023136"/>
    </source>
</evidence>
<accession>A0A168KYN3</accession>
<evidence type="ECO:0000256" key="6">
    <source>
        <dbReference type="SAM" id="Phobius"/>
    </source>
</evidence>
<gene>
    <name evidence="7" type="ORF">LEL_02009</name>
</gene>
<feature type="region of interest" description="Disordered" evidence="5">
    <location>
        <begin position="370"/>
        <end position="396"/>
    </location>
</feature>
<feature type="compositionally biased region" description="Low complexity" evidence="5">
    <location>
        <begin position="370"/>
        <end position="390"/>
    </location>
</feature>
<keyword evidence="8" id="KW-1185">Reference proteome</keyword>
<evidence type="ECO:0000313" key="7">
    <source>
        <dbReference type="EMBL" id="OAA82464.1"/>
    </source>
</evidence>
<dbReference type="InterPro" id="IPR051694">
    <property type="entry name" value="Immunoregulatory_rcpt-like"/>
</dbReference>
<dbReference type="AlphaFoldDB" id="A0A168KYN3"/>
<comment type="subcellular location">
    <subcellularLocation>
        <location evidence="1">Membrane</location>
        <topology evidence="1">Single-pass membrane protein</topology>
    </subcellularLocation>
</comment>
<protein>
    <submittedName>
        <fullName evidence="7">Pre-mRNA splicing factor CLF1</fullName>
    </submittedName>
</protein>
<dbReference type="Proteomes" id="UP000076881">
    <property type="component" value="Unassembled WGS sequence"/>
</dbReference>
<dbReference type="STRING" id="1081108.A0A168KYN3"/>
<feature type="region of interest" description="Disordered" evidence="5">
    <location>
        <begin position="589"/>
        <end position="617"/>
    </location>
</feature>
<name>A0A168KYN3_CORDF</name>
<organism evidence="7 8">
    <name type="scientific">Akanthomyces lecanii RCEF 1005</name>
    <dbReference type="NCBI Taxonomy" id="1081108"/>
    <lineage>
        <taxon>Eukaryota</taxon>
        <taxon>Fungi</taxon>
        <taxon>Dikarya</taxon>
        <taxon>Ascomycota</taxon>
        <taxon>Pezizomycotina</taxon>
        <taxon>Sordariomycetes</taxon>
        <taxon>Hypocreomycetidae</taxon>
        <taxon>Hypocreales</taxon>
        <taxon>Cordycipitaceae</taxon>
        <taxon>Akanthomyces</taxon>
        <taxon>Cordyceps confragosa</taxon>
    </lineage>
</organism>
<dbReference type="SUPFAM" id="SSF117281">
    <property type="entry name" value="Kelch motif"/>
    <property type="match status" value="1"/>
</dbReference>
<evidence type="ECO:0000256" key="5">
    <source>
        <dbReference type="SAM" id="MobiDB-lite"/>
    </source>
</evidence>
<feature type="compositionally biased region" description="Low complexity" evidence="5">
    <location>
        <begin position="703"/>
        <end position="716"/>
    </location>
</feature>
<feature type="region of interest" description="Disordered" evidence="5">
    <location>
        <begin position="678"/>
        <end position="737"/>
    </location>
</feature>
<sequence length="737" mass="77824">MSVPKPDDMSVLDNACTVIVDNTFYSYSEKGFVALPLEDSAKWETLDFGVKVTGPSCVGKKLTDKGAASLLVVGGHSDDKSYAGLQEYSFAAKTWATLRPQTMDLQNRRGHSVVYNDASDTIVVFSGTKSDDPGAAPGASQETHKIQVSGAQPLPVTSANPPRSGRAGAIKPMLFPWAGADIALISGPADDGTIWLMNSALNNNDGWRPVGSVQDSWPSDSAAIRGALVSSTSDNSLSLLKFDLSRSPNVMTRIPVAKAPNEAIHGATAATKRSVDFGMGSWPEYNQTNAPDTTRNGYSVAQGANGMIVMSGGNAKEPVAIFNAEKNSWVNATLLLSDGSQKILASSTTSSTTSTITSTSTTASSTFATSITTTTSTTSATPTETSAAATPEKHGPSSNAILGITLGTIAAFLAILLVILLLLKRRKRRGNPNQGTVLNPDEKDTVAFAKSMQPAASPANYRGHNPTLSTESYSSVAILMGRMGPQKQAVANNGKTSRASMRSSISSLHKQFKSTISKPIPQPSNNPMLQAQDDRGVAFDPTVAEPRPRNGPLPAQDGTRRSSGWNKYWSGGSALQILGYGNKRATVTSERSSRYSEANSAHNNARATQDSATVPPLNFEAPPEVNSVNSGSPVVSQYVSKVPTEGIAGTIERPVSPLSTASGYSSGVPESINEMFRHSDENKPWGHDRAPSSIYQHHREDSAAVPQSSGVSQQPQLAMAATSSDMSWLNLGDQTRK</sequence>
<keyword evidence="4 6" id="KW-0472">Membrane</keyword>
<comment type="caution">
    <text evidence="7">The sequence shown here is derived from an EMBL/GenBank/DDBJ whole genome shotgun (WGS) entry which is preliminary data.</text>
</comment>
<reference evidence="7 8" key="1">
    <citation type="journal article" date="2016" name="Genome Biol. Evol.">
        <title>Divergent and convergent evolution of fungal pathogenicity.</title>
        <authorList>
            <person name="Shang Y."/>
            <person name="Xiao G."/>
            <person name="Zheng P."/>
            <person name="Cen K."/>
            <person name="Zhan S."/>
            <person name="Wang C."/>
        </authorList>
    </citation>
    <scope>NUCLEOTIDE SEQUENCE [LARGE SCALE GENOMIC DNA]</scope>
    <source>
        <strain evidence="7 8">RCEF 1005</strain>
    </source>
</reference>
<dbReference type="GO" id="GO:0016020">
    <property type="term" value="C:membrane"/>
    <property type="evidence" value="ECO:0007669"/>
    <property type="project" value="UniProtKB-SubCell"/>
</dbReference>
<dbReference type="Gene3D" id="2.120.10.80">
    <property type="entry name" value="Kelch-type beta propeller"/>
    <property type="match status" value="1"/>
</dbReference>
<dbReference type="EMBL" id="AZHF01000001">
    <property type="protein sequence ID" value="OAA82464.1"/>
    <property type="molecule type" value="Genomic_DNA"/>
</dbReference>
<evidence type="ECO:0000256" key="3">
    <source>
        <dbReference type="ARBA" id="ARBA00022989"/>
    </source>
</evidence>
<feature type="region of interest" description="Disordered" evidence="5">
    <location>
        <begin position="127"/>
        <end position="167"/>
    </location>
</feature>
<dbReference type="GO" id="GO:0071944">
    <property type="term" value="C:cell periphery"/>
    <property type="evidence" value="ECO:0007669"/>
    <property type="project" value="UniProtKB-ARBA"/>
</dbReference>
<evidence type="ECO:0000313" key="8">
    <source>
        <dbReference type="Proteomes" id="UP000076881"/>
    </source>
</evidence>
<feature type="transmembrane region" description="Helical" evidence="6">
    <location>
        <begin position="400"/>
        <end position="423"/>
    </location>
</feature>
<feature type="compositionally biased region" description="Basic and acidic residues" evidence="5">
    <location>
        <begin position="678"/>
        <end position="690"/>
    </location>
</feature>
<proteinExistence type="predicted"/>
<keyword evidence="3 6" id="KW-1133">Transmembrane helix</keyword>
<dbReference type="OrthoDB" id="5352000at2759"/>